<dbReference type="InterPro" id="IPR036691">
    <property type="entry name" value="Endo/exonu/phosph_ase_sf"/>
</dbReference>
<organism evidence="2 3">
    <name type="scientific">Ancylostoma ceylanicum</name>
    <dbReference type="NCBI Taxonomy" id="53326"/>
    <lineage>
        <taxon>Eukaryota</taxon>
        <taxon>Metazoa</taxon>
        <taxon>Ecdysozoa</taxon>
        <taxon>Nematoda</taxon>
        <taxon>Chromadorea</taxon>
        <taxon>Rhabditida</taxon>
        <taxon>Rhabditina</taxon>
        <taxon>Rhabditomorpha</taxon>
        <taxon>Strongyloidea</taxon>
        <taxon>Ancylostomatidae</taxon>
        <taxon>Ancylostomatinae</taxon>
        <taxon>Ancylostoma</taxon>
    </lineage>
</organism>
<evidence type="ECO:0000313" key="3">
    <source>
        <dbReference type="Proteomes" id="UP000024635"/>
    </source>
</evidence>
<keyword evidence="3" id="KW-1185">Reference proteome</keyword>
<dbReference type="PANTHER" id="PTHR23227">
    <property type="entry name" value="BUCENTAUR RELATED"/>
    <property type="match status" value="1"/>
</dbReference>
<dbReference type="CDD" id="cd09076">
    <property type="entry name" value="L1-EN"/>
    <property type="match status" value="1"/>
</dbReference>
<feature type="region of interest" description="Disordered" evidence="1">
    <location>
        <begin position="1"/>
        <end position="20"/>
    </location>
</feature>
<comment type="caution">
    <text evidence="2">The sequence shown here is derived from an EMBL/GenBank/DDBJ whole genome shotgun (WGS) entry which is preliminary data.</text>
</comment>
<protein>
    <recommendedName>
        <fullName evidence="4">Endonuclease/exonuclease/phosphatase domain-containing protein</fullName>
    </recommendedName>
</protein>
<evidence type="ECO:0000313" key="2">
    <source>
        <dbReference type="EMBL" id="EYC03916.1"/>
    </source>
</evidence>
<dbReference type="Gene3D" id="3.60.10.10">
    <property type="entry name" value="Endonuclease/exonuclease/phosphatase"/>
    <property type="match status" value="1"/>
</dbReference>
<dbReference type="OrthoDB" id="5862865at2759"/>
<sequence>MERSDRTSSPPKGDHCQGADEMQDINCCPVELRMNGSGTATNKVPDSDQTMTLYYSGGDEHREGVGFMLSNRVVVNVAAFQPVSSRIAVISVCGTVTVHILCIYAPTEMSPESVKDEFYGQLQRVVYAIPQSELVVIAGDFNAHVGADRQGWEGTLGRFGVGEVNDNGLRFLSFATTNKLVIGNSYFQHPKKHQMTWRNPMGHDLTVLDYVLISSRFMSSLKDVRAMRGPDCGLDHYLMRAVMQLRLKRTTSKSHPVYKLDWSSLITPPSQQLFQIALSNRFATLAMGTNADEEERRMSGVVLQCAKSLCPVIRRRTQPWISNECLQLVDERKQAKLLVASDSSIRNSVDE</sequence>
<dbReference type="Proteomes" id="UP000024635">
    <property type="component" value="Unassembled WGS sequence"/>
</dbReference>
<reference evidence="3" key="1">
    <citation type="journal article" date="2015" name="Nat. Genet.">
        <title>The genome and transcriptome of the zoonotic hookworm Ancylostoma ceylanicum identify infection-specific gene families.</title>
        <authorList>
            <person name="Schwarz E.M."/>
            <person name="Hu Y."/>
            <person name="Antoshechkin I."/>
            <person name="Miller M.M."/>
            <person name="Sternberg P.W."/>
            <person name="Aroian R.V."/>
        </authorList>
    </citation>
    <scope>NUCLEOTIDE SEQUENCE</scope>
    <source>
        <strain evidence="3">HY135</strain>
    </source>
</reference>
<feature type="compositionally biased region" description="Basic and acidic residues" evidence="1">
    <location>
        <begin position="1"/>
        <end position="18"/>
    </location>
</feature>
<dbReference type="EMBL" id="JARK01001427">
    <property type="protein sequence ID" value="EYC03916.1"/>
    <property type="molecule type" value="Genomic_DNA"/>
</dbReference>
<proteinExistence type="predicted"/>
<dbReference type="PANTHER" id="PTHR23227:SF67">
    <property type="entry name" value="CRANIOFACIAL DEVELOPMENT PROTEIN 2-LIKE"/>
    <property type="match status" value="1"/>
</dbReference>
<evidence type="ECO:0000256" key="1">
    <source>
        <dbReference type="SAM" id="MobiDB-lite"/>
    </source>
</evidence>
<dbReference type="STRING" id="53326.A0A016TMJ5"/>
<name>A0A016TMJ5_9BILA</name>
<accession>A0A016TMJ5</accession>
<dbReference type="SUPFAM" id="SSF56219">
    <property type="entry name" value="DNase I-like"/>
    <property type="match status" value="1"/>
</dbReference>
<evidence type="ECO:0008006" key="4">
    <source>
        <dbReference type="Google" id="ProtNLM"/>
    </source>
</evidence>
<dbReference type="InterPro" id="IPR027124">
    <property type="entry name" value="Swc5/CFDP1/2"/>
</dbReference>
<dbReference type="AlphaFoldDB" id="A0A016TMJ5"/>
<gene>
    <name evidence="2" type="primary">Acey_s0091.g2496</name>
    <name evidence="2" type="ORF">Y032_0091g2496</name>
</gene>